<dbReference type="EMBL" id="JAOWLA010000007">
    <property type="protein sequence ID" value="MCV2864954.1"/>
    <property type="molecule type" value="Genomic_DNA"/>
</dbReference>
<dbReference type="Proteomes" id="UP001652503">
    <property type="component" value="Unassembled WGS sequence"/>
</dbReference>
<protein>
    <recommendedName>
        <fullName evidence="4">Defence against restriction A N-terminal domain-containing protein</fullName>
    </recommendedName>
</protein>
<reference evidence="2 3" key="1">
    <citation type="submission" date="2022-10" db="EMBL/GenBank/DDBJ databases">
        <title>Defluviimonas sp. nov., isolated from ocean surface water.</title>
        <authorList>
            <person name="He W."/>
            <person name="Wang L."/>
            <person name="Zhang D.-F."/>
        </authorList>
    </citation>
    <scope>NUCLEOTIDE SEQUENCE [LARGE SCALE GENOMIC DNA]</scope>
    <source>
        <strain evidence="2 3">WL0075</strain>
    </source>
</reference>
<feature type="region of interest" description="Disordered" evidence="1">
    <location>
        <begin position="108"/>
        <end position="138"/>
    </location>
</feature>
<feature type="compositionally biased region" description="Low complexity" evidence="1">
    <location>
        <begin position="199"/>
        <end position="208"/>
    </location>
</feature>
<keyword evidence="3" id="KW-1185">Reference proteome</keyword>
<evidence type="ECO:0000313" key="3">
    <source>
        <dbReference type="Proteomes" id="UP001652503"/>
    </source>
</evidence>
<dbReference type="RefSeq" id="WP_263721473.1">
    <property type="nucleotide sequence ID" value="NZ_JAOWLA010000007.1"/>
</dbReference>
<evidence type="ECO:0008006" key="4">
    <source>
        <dbReference type="Google" id="ProtNLM"/>
    </source>
</evidence>
<gene>
    <name evidence="2" type="ORF">OE647_09415</name>
</gene>
<feature type="compositionally biased region" description="Acidic residues" evidence="1">
    <location>
        <begin position="112"/>
        <end position="125"/>
    </location>
</feature>
<name>A0ABT2Z1D9_9RHOB</name>
<proteinExistence type="predicted"/>
<evidence type="ECO:0000313" key="2">
    <source>
        <dbReference type="EMBL" id="MCV2864954.1"/>
    </source>
</evidence>
<comment type="caution">
    <text evidence="2">The sequence shown here is derived from an EMBL/GenBank/DDBJ whole genome shotgun (WGS) entry which is preliminary data.</text>
</comment>
<sequence>MPMSPEATDELKAMIPVARKRTIGFGLCLGKKPEGTVMMLHRMKDPSILARQAKKEGESPKVTFGMVEIKGKKMMLHCQGDILPGMSKTLRKFLAGIDIKMKIVALDPDGNLADDDGEPEEEGDQAEDRADEPQSPEAQNWAKIAGPMAAMVERLVAGGHEKAAQIQAAWARAEQAADADNHQEALTIAAKLRPLLTAPQPQGGPQDGAPSDSPDAKRWGAIAPALEQLFQKALSLNPENRSQLGAAWAMATEKAEAGDHAAALQIAARLKTALEAVLAKGGSGTEREIPKDVVPFQKSRVLWGATRSTMMKEMSKLESAIVDACAGDPELAPIAAEASELRRRLDVFDARLEDVLDRITNTPEGDERTALKNEARVALKDYSTALQGDFFAEVDNDNGFAQVAVAASARKALEAIAKVLG</sequence>
<feature type="region of interest" description="Disordered" evidence="1">
    <location>
        <begin position="197"/>
        <end position="217"/>
    </location>
</feature>
<evidence type="ECO:0000256" key="1">
    <source>
        <dbReference type="SAM" id="MobiDB-lite"/>
    </source>
</evidence>
<organism evidence="2 3">
    <name type="scientific">Albidovulum sediminicola</name>
    <dbReference type="NCBI Taxonomy" id="2984331"/>
    <lineage>
        <taxon>Bacteria</taxon>
        <taxon>Pseudomonadati</taxon>
        <taxon>Pseudomonadota</taxon>
        <taxon>Alphaproteobacteria</taxon>
        <taxon>Rhodobacterales</taxon>
        <taxon>Paracoccaceae</taxon>
        <taxon>Albidovulum</taxon>
    </lineage>
</organism>
<accession>A0ABT2Z1D9</accession>